<dbReference type="OrthoDB" id="2841294at2759"/>
<name>A0A4Y7T2P1_COPMI</name>
<gene>
    <name evidence="2" type="ORF">FA13DRAFT_1815793</name>
</gene>
<dbReference type="Proteomes" id="UP000298030">
    <property type="component" value="Unassembled WGS sequence"/>
</dbReference>
<dbReference type="InterPro" id="IPR045469">
    <property type="entry name" value="Nis1"/>
</dbReference>
<reference evidence="2 3" key="1">
    <citation type="journal article" date="2019" name="Nat. Ecol. Evol.">
        <title>Megaphylogeny resolves global patterns of mushroom evolution.</title>
        <authorList>
            <person name="Varga T."/>
            <person name="Krizsan K."/>
            <person name="Foldi C."/>
            <person name="Dima B."/>
            <person name="Sanchez-Garcia M."/>
            <person name="Sanchez-Ramirez S."/>
            <person name="Szollosi G.J."/>
            <person name="Szarkandi J.G."/>
            <person name="Papp V."/>
            <person name="Albert L."/>
            <person name="Andreopoulos W."/>
            <person name="Angelini C."/>
            <person name="Antonin V."/>
            <person name="Barry K.W."/>
            <person name="Bougher N.L."/>
            <person name="Buchanan P."/>
            <person name="Buyck B."/>
            <person name="Bense V."/>
            <person name="Catcheside P."/>
            <person name="Chovatia M."/>
            <person name="Cooper J."/>
            <person name="Damon W."/>
            <person name="Desjardin D."/>
            <person name="Finy P."/>
            <person name="Geml J."/>
            <person name="Haridas S."/>
            <person name="Hughes K."/>
            <person name="Justo A."/>
            <person name="Karasinski D."/>
            <person name="Kautmanova I."/>
            <person name="Kiss B."/>
            <person name="Kocsube S."/>
            <person name="Kotiranta H."/>
            <person name="LaButti K.M."/>
            <person name="Lechner B.E."/>
            <person name="Liimatainen K."/>
            <person name="Lipzen A."/>
            <person name="Lukacs Z."/>
            <person name="Mihaltcheva S."/>
            <person name="Morgado L.N."/>
            <person name="Niskanen T."/>
            <person name="Noordeloos M.E."/>
            <person name="Ohm R.A."/>
            <person name="Ortiz-Santana B."/>
            <person name="Ovrebo C."/>
            <person name="Racz N."/>
            <person name="Riley R."/>
            <person name="Savchenko A."/>
            <person name="Shiryaev A."/>
            <person name="Soop K."/>
            <person name="Spirin V."/>
            <person name="Szebenyi C."/>
            <person name="Tomsovsky M."/>
            <person name="Tulloss R.E."/>
            <person name="Uehling J."/>
            <person name="Grigoriev I.V."/>
            <person name="Vagvolgyi C."/>
            <person name="Papp T."/>
            <person name="Martin F.M."/>
            <person name="Miettinen O."/>
            <person name="Hibbett D.S."/>
            <person name="Nagy L.G."/>
        </authorList>
    </citation>
    <scope>NUCLEOTIDE SEQUENCE [LARGE SCALE GENOMIC DNA]</scope>
    <source>
        <strain evidence="2 3">FP101781</strain>
    </source>
</reference>
<organism evidence="2 3">
    <name type="scientific">Coprinellus micaceus</name>
    <name type="common">Glistening ink-cap mushroom</name>
    <name type="synonym">Coprinus micaceus</name>
    <dbReference type="NCBI Taxonomy" id="71717"/>
    <lineage>
        <taxon>Eukaryota</taxon>
        <taxon>Fungi</taxon>
        <taxon>Dikarya</taxon>
        <taxon>Basidiomycota</taxon>
        <taxon>Agaricomycotina</taxon>
        <taxon>Agaricomycetes</taxon>
        <taxon>Agaricomycetidae</taxon>
        <taxon>Agaricales</taxon>
        <taxon>Agaricineae</taxon>
        <taxon>Psathyrellaceae</taxon>
        <taxon>Coprinellus</taxon>
    </lineage>
</organism>
<proteinExistence type="predicted"/>
<evidence type="ECO:0000313" key="2">
    <source>
        <dbReference type="EMBL" id="TEB28426.1"/>
    </source>
</evidence>
<dbReference type="Pfam" id="PF19271">
    <property type="entry name" value="Nis1"/>
    <property type="match status" value="1"/>
</dbReference>
<keyword evidence="1" id="KW-0732">Signal</keyword>
<evidence type="ECO:0008006" key="4">
    <source>
        <dbReference type="Google" id="ProtNLM"/>
    </source>
</evidence>
<evidence type="ECO:0000313" key="3">
    <source>
        <dbReference type="Proteomes" id="UP000298030"/>
    </source>
</evidence>
<keyword evidence="3" id="KW-1185">Reference proteome</keyword>
<feature type="signal peptide" evidence="1">
    <location>
        <begin position="1"/>
        <end position="20"/>
    </location>
</feature>
<protein>
    <recommendedName>
        <fullName evidence="4">Phosphatidylglycerol/phosphatidylinositol transfer protein</fullName>
    </recommendedName>
</protein>
<evidence type="ECO:0000256" key="1">
    <source>
        <dbReference type="SAM" id="SignalP"/>
    </source>
</evidence>
<dbReference type="EMBL" id="QPFP01000032">
    <property type="protein sequence ID" value="TEB28426.1"/>
    <property type="molecule type" value="Genomic_DNA"/>
</dbReference>
<dbReference type="AlphaFoldDB" id="A0A4Y7T2P1"/>
<comment type="caution">
    <text evidence="2">The sequence shown here is derived from an EMBL/GenBank/DDBJ whole genome shotgun (WGS) entry which is preliminary data.</text>
</comment>
<feature type="chain" id="PRO_5021454754" description="Phosphatidylglycerol/phosphatidylinositol transfer protein" evidence="1">
    <location>
        <begin position="21"/>
        <end position="145"/>
    </location>
</feature>
<sequence length="145" mass="15449">MRFSLSSLFVPLACVASALAQASVIQLPASGASIANGAPFTVQVAKPLSHQGSREAGFVIALLPCYNNGVCPPPTQELGRILYNGPYTPTLQDQPGRPYQNFEFTMPPADEIQKGPAQLATVRLHLFGATAYPEMEVHSIPITVV</sequence>
<accession>A0A4Y7T2P1</accession>